<keyword evidence="2" id="KW-1185">Reference proteome</keyword>
<sequence>MRSFLLRLSNGRSWRIIPTKTTISWVERFASIMRLKACGPDEDGINIYFITDDLEKFTSDSLDPKKYDELPCYLPGNGWNYSQIGLIKIWQHEDVPDIICAVDYKEEYHEPDIILIANFLSFFYNKNLKAGCLPFHAGLVELNGKGVLLTAPSKTGKSTCCRRIPSPWNTICDEEVLIVRDTGSGRYHAHPFPTWSDFLERNSPGTWDVSRHFPVEAIFLLEQSRKDEVIPVGKGAAASVIYRSAMDACHRYWVNLSKNDARSLNEAIFHNSCEIAKEIPLFKLRVSISGRFWEEIEIAIF</sequence>
<dbReference type="EMBL" id="PGCK01000005">
    <property type="protein sequence ID" value="MCD1294897.1"/>
    <property type="molecule type" value="Genomic_DNA"/>
</dbReference>
<evidence type="ECO:0000313" key="1">
    <source>
        <dbReference type="EMBL" id="MCD1294897.1"/>
    </source>
</evidence>
<dbReference type="InterPro" id="IPR027417">
    <property type="entry name" value="P-loop_NTPase"/>
</dbReference>
<reference evidence="1 2" key="1">
    <citation type="submission" date="2017-11" db="EMBL/GenBank/DDBJ databases">
        <title>Isolation and Characterization of Family Methanocellaceae Species from Potential Methane Hydrate Area Offshore Southwestern Taiwan.</title>
        <authorList>
            <person name="Zhang W.-L."/>
            <person name="Chen W.-C."/>
            <person name="Lai M.-C."/>
            <person name="Chen S.-C."/>
        </authorList>
    </citation>
    <scope>NUCLEOTIDE SEQUENCE [LARGE SCALE GENOMIC DNA]</scope>
    <source>
        <strain evidence="1 2">CWC-04</strain>
    </source>
</reference>
<comment type="caution">
    <text evidence="1">The sequence shown here is derived from an EMBL/GenBank/DDBJ whole genome shotgun (WGS) entry which is preliminary data.</text>
</comment>
<accession>A0AAP2W650</accession>
<name>A0AAP2W650_9EURY</name>
<dbReference type="Gene3D" id="3.40.50.300">
    <property type="entry name" value="P-loop containing nucleotide triphosphate hydrolases"/>
    <property type="match status" value="1"/>
</dbReference>
<dbReference type="AlphaFoldDB" id="A0AAP2W650"/>
<organism evidence="1 2">
    <name type="scientific">Methanooceanicella nereidis</name>
    <dbReference type="NCBI Taxonomy" id="2052831"/>
    <lineage>
        <taxon>Archaea</taxon>
        <taxon>Methanobacteriati</taxon>
        <taxon>Methanobacteriota</taxon>
        <taxon>Stenosarchaea group</taxon>
        <taxon>Methanomicrobia</taxon>
        <taxon>Methanocellales</taxon>
        <taxon>Methanocellaceae</taxon>
        <taxon>Methanooceanicella</taxon>
    </lineage>
</organism>
<protein>
    <submittedName>
        <fullName evidence="1">SynChlorMet cassette protein ScmC</fullName>
    </submittedName>
</protein>
<proteinExistence type="predicted"/>
<dbReference type="NCBIfam" id="TIGR04249">
    <property type="entry name" value="SCM_chp_ScmC"/>
    <property type="match status" value="1"/>
</dbReference>
<dbReference type="Proteomes" id="UP001320159">
    <property type="component" value="Unassembled WGS sequence"/>
</dbReference>
<dbReference type="SUPFAM" id="SSF53795">
    <property type="entry name" value="PEP carboxykinase-like"/>
    <property type="match status" value="1"/>
</dbReference>
<dbReference type="RefSeq" id="WP_230741733.1">
    <property type="nucleotide sequence ID" value="NZ_PGCK01000005.1"/>
</dbReference>
<gene>
    <name evidence="1" type="primary">scmC</name>
    <name evidence="1" type="ORF">CUJ83_07790</name>
</gene>
<evidence type="ECO:0000313" key="2">
    <source>
        <dbReference type="Proteomes" id="UP001320159"/>
    </source>
</evidence>
<dbReference type="InterPro" id="IPR026343">
    <property type="entry name" value="SCM_chp_ScmC"/>
</dbReference>